<evidence type="ECO:0000256" key="5">
    <source>
        <dbReference type="SAM" id="Phobius"/>
    </source>
</evidence>
<reference evidence="7 8" key="1">
    <citation type="submission" date="2024-07" db="EMBL/GenBank/DDBJ databases">
        <title>Chromosome-level genome assembly of the water stick insect Ranatra chinensis (Heteroptera: Nepidae).</title>
        <authorList>
            <person name="Liu X."/>
        </authorList>
    </citation>
    <scope>NUCLEOTIDE SEQUENCE [LARGE SCALE GENOMIC DNA]</scope>
    <source>
        <strain evidence="7">Cailab_2021Rc</strain>
        <tissue evidence="7">Muscle</tissue>
    </source>
</reference>
<dbReference type="Pfam" id="PF00916">
    <property type="entry name" value="Sulfate_transp"/>
    <property type="match status" value="1"/>
</dbReference>
<evidence type="ECO:0000259" key="6">
    <source>
        <dbReference type="Pfam" id="PF00916"/>
    </source>
</evidence>
<gene>
    <name evidence="7" type="ORF">AAG570_011679</name>
</gene>
<keyword evidence="8" id="KW-1185">Reference proteome</keyword>
<dbReference type="PANTHER" id="PTHR11814">
    <property type="entry name" value="SULFATE TRANSPORTER"/>
    <property type="match status" value="1"/>
</dbReference>
<evidence type="ECO:0000313" key="7">
    <source>
        <dbReference type="EMBL" id="KAL1130431.1"/>
    </source>
</evidence>
<feature type="transmembrane region" description="Helical" evidence="5">
    <location>
        <begin position="26"/>
        <end position="49"/>
    </location>
</feature>
<dbReference type="EMBL" id="JBFDAA010000007">
    <property type="protein sequence ID" value="KAL1130431.1"/>
    <property type="molecule type" value="Genomic_DNA"/>
</dbReference>
<feature type="transmembrane region" description="Helical" evidence="5">
    <location>
        <begin position="128"/>
        <end position="146"/>
    </location>
</feature>
<protein>
    <recommendedName>
        <fullName evidence="6">SLC26A/SulP transporter domain-containing protein</fullName>
    </recommendedName>
</protein>
<evidence type="ECO:0000256" key="2">
    <source>
        <dbReference type="ARBA" id="ARBA00022692"/>
    </source>
</evidence>
<dbReference type="InterPro" id="IPR011547">
    <property type="entry name" value="SLC26A/SulP_dom"/>
</dbReference>
<accession>A0ABD0YGV4</accession>
<evidence type="ECO:0000256" key="4">
    <source>
        <dbReference type="ARBA" id="ARBA00023136"/>
    </source>
</evidence>
<evidence type="ECO:0000313" key="8">
    <source>
        <dbReference type="Proteomes" id="UP001558652"/>
    </source>
</evidence>
<feature type="domain" description="SLC26A/SulP transporter" evidence="6">
    <location>
        <begin position="28"/>
        <end position="227"/>
    </location>
</feature>
<name>A0ABD0YGV4_9HEMI</name>
<organism evidence="7 8">
    <name type="scientific">Ranatra chinensis</name>
    <dbReference type="NCBI Taxonomy" id="642074"/>
    <lineage>
        <taxon>Eukaryota</taxon>
        <taxon>Metazoa</taxon>
        <taxon>Ecdysozoa</taxon>
        <taxon>Arthropoda</taxon>
        <taxon>Hexapoda</taxon>
        <taxon>Insecta</taxon>
        <taxon>Pterygota</taxon>
        <taxon>Neoptera</taxon>
        <taxon>Paraneoptera</taxon>
        <taxon>Hemiptera</taxon>
        <taxon>Heteroptera</taxon>
        <taxon>Panheteroptera</taxon>
        <taxon>Nepomorpha</taxon>
        <taxon>Nepidae</taxon>
        <taxon>Ranatrinae</taxon>
        <taxon>Ranatra</taxon>
    </lineage>
</organism>
<feature type="transmembrane region" description="Helical" evidence="5">
    <location>
        <begin position="222"/>
        <end position="255"/>
    </location>
</feature>
<comment type="caution">
    <text evidence="7">The sequence shown here is derived from an EMBL/GenBank/DDBJ whole genome shotgun (WGS) entry which is preliminary data.</text>
</comment>
<feature type="transmembrane region" description="Helical" evidence="5">
    <location>
        <begin position="374"/>
        <end position="400"/>
    </location>
</feature>
<feature type="transmembrane region" description="Helical" evidence="5">
    <location>
        <begin position="94"/>
        <end position="116"/>
    </location>
</feature>
<dbReference type="GO" id="GO:0016020">
    <property type="term" value="C:membrane"/>
    <property type="evidence" value="ECO:0007669"/>
    <property type="project" value="UniProtKB-SubCell"/>
</dbReference>
<dbReference type="InterPro" id="IPR001902">
    <property type="entry name" value="SLC26A/SulP_fam"/>
</dbReference>
<dbReference type="Proteomes" id="UP001558652">
    <property type="component" value="Unassembled WGS sequence"/>
</dbReference>
<keyword evidence="2 5" id="KW-0812">Transmembrane</keyword>
<proteinExistence type="predicted"/>
<keyword evidence="3 5" id="KW-1133">Transmembrane helix</keyword>
<evidence type="ECO:0000256" key="3">
    <source>
        <dbReference type="ARBA" id="ARBA00022989"/>
    </source>
</evidence>
<keyword evidence="4 5" id="KW-0472">Membrane</keyword>
<feature type="transmembrane region" description="Helical" evidence="5">
    <location>
        <begin position="166"/>
        <end position="186"/>
    </location>
</feature>
<dbReference type="AlphaFoldDB" id="A0ABD0YGV4"/>
<comment type="subcellular location">
    <subcellularLocation>
        <location evidence="1">Membrane</location>
        <topology evidence="1">Multi-pass membrane protein</topology>
    </subcellularLocation>
</comment>
<sequence length="401" mass="44075">MLQKMKDLAVAGSLKPTRFMRVCDKLLWLLSLSRNALIVIVCSTLAYAMQYDYDNLTFLFVGKVRPGLPPIRLPPFSTELGNRTVGFTEMISDLGSSIILVPVIAVLGNVAIAKAFTSGDSLDATQELLTLGTCNLLGSFVSSMPVTGSFSRSAVNHASGVKTPMGGVYTGILILLALSQLTPYFFYIPKASLAAVIICAVIFMIEYEVIRPMWKASKKDLLPMVATFLVCLLYSVEVGIIVGVAVNIAILMFFSARPNMNIEKMETSNGIEYMKITPTSNVYFPGVEHLRSVLLSSKHGQLPIVIDCSLMMSTDFTTAKMISSLLADFHSTKRPILFYNIQPSLLAALKPVCIKNFVHVATEDQLNECLLGKLFILILPTFLLVVRYCSLNILNIYLVVR</sequence>
<feature type="transmembrane region" description="Helical" evidence="5">
    <location>
        <begin position="193"/>
        <end position="210"/>
    </location>
</feature>
<evidence type="ECO:0000256" key="1">
    <source>
        <dbReference type="ARBA" id="ARBA00004141"/>
    </source>
</evidence>